<name>A0ABU2G343_9EURY</name>
<evidence type="ECO:0000256" key="2">
    <source>
        <dbReference type="SAM" id="Phobius"/>
    </source>
</evidence>
<proteinExistence type="predicted"/>
<evidence type="ECO:0008006" key="5">
    <source>
        <dbReference type="Google" id="ProtNLM"/>
    </source>
</evidence>
<keyword evidence="2" id="KW-0812">Transmembrane</keyword>
<feature type="transmembrane region" description="Helical" evidence="2">
    <location>
        <begin position="125"/>
        <end position="146"/>
    </location>
</feature>
<gene>
    <name evidence="3" type="ORF">NDI79_13550</name>
</gene>
<feature type="transmembrane region" description="Helical" evidence="2">
    <location>
        <begin position="39"/>
        <end position="56"/>
    </location>
</feature>
<keyword evidence="4" id="KW-1185">Reference proteome</keyword>
<evidence type="ECO:0000313" key="4">
    <source>
        <dbReference type="Proteomes" id="UP001254813"/>
    </source>
</evidence>
<sequence length="279" mass="29565">MVSITSDTLFDAAAAVVGTAALLLFVLGFQYPYSPVSKYALAVAFLVGVVALCQWTPDPQVRLLGYGVVLVVLVAVFFDVAETFDAGTPLVIAGLLLLAALLYAVPRFDAADRLLAPSRARTLFAGVAVLAAAVLVADVATGGLAYELRPESRVEFVDEYDRSDSVSVASVVVSNPTPFPERVDAPDYGVCAVGNWTAYRPPGEPGRPDREVYLDAHVDDGYDEYVLGGSERTYRVALHTNAANLTGETIPVERVDSCPNANADAGPPSIALFPDPVDR</sequence>
<evidence type="ECO:0000256" key="1">
    <source>
        <dbReference type="SAM" id="MobiDB-lite"/>
    </source>
</evidence>
<comment type="caution">
    <text evidence="3">The sequence shown here is derived from an EMBL/GenBank/DDBJ whole genome shotgun (WGS) entry which is preliminary data.</text>
</comment>
<dbReference type="Proteomes" id="UP001254813">
    <property type="component" value="Unassembled WGS sequence"/>
</dbReference>
<keyword evidence="2" id="KW-1133">Transmembrane helix</keyword>
<organism evidence="3 4">
    <name type="scientific">Halogeometricum luteum</name>
    <dbReference type="NCBI Taxonomy" id="2950537"/>
    <lineage>
        <taxon>Archaea</taxon>
        <taxon>Methanobacteriati</taxon>
        <taxon>Methanobacteriota</taxon>
        <taxon>Stenosarchaea group</taxon>
        <taxon>Halobacteria</taxon>
        <taxon>Halobacteriales</taxon>
        <taxon>Haloferacaceae</taxon>
        <taxon>Halogeometricum</taxon>
    </lineage>
</organism>
<dbReference type="EMBL" id="JAMQOQ010000003">
    <property type="protein sequence ID" value="MDS0295202.1"/>
    <property type="molecule type" value="Genomic_DNA"/>
</dbReference>
<dbReference type="RefSeq" id="WP_310929064.1">
    <property type="nucleotide sequence ID" value="NZ_JAMQOQ010000003.1"/>
</dbReference>
<reference evidence="3 4" key="1">
    <citation type="submission" date="2022-06" db="EMBL/GenBank/DDBJ databases">
        <title>Halogeometricum sp. a new haloarchaeum isolate from saline soil.</title>
        <authorList>
            <person name="Strakova D."/>
            <person name="Galisteo C."/>
            <person name="Sanchez-Porro C."/>
            <person name="Ventosa A."/>
        </authorList>
    </citation>
    <scope>NUCLEOTIDE SEQUENCE [LARGE SCALE GENOMIC DNA]</scope>
    <source>
        <strain evidence="4">S3BR25-2</strain>
    </source>
</reference>
<feature type="transmembrane region" description="Helical" evidence="2">
    <location>
        <begin position="63"/>
        <end position="81"/>
    </location>
</feature>
<accession>A0ABU2G343</accession>
<feature type="transmembrane region" description="Helical" evidence="2">
    <location>
        <begin position="12"/>
        <end position="33"/>
    </location>
</feature>
<protein>
    <recommendedName>
        <fullName evidence="5">DUF1616 domain-containing protein</fullName>
    </recommendedName>
</protein>
<keyword evidence="2" id="KW-0472">Membrane</keyword>
<evidence type="ECO:0000313" key="3">
    <source>
        <dbReference type="EMBL" id="MDS0295202.1"/>
    </source>
</evidence>
<feature type="transmembrane region" description="Helical" evidence="2">
    <location>
        <begin position="87"/>
        <end position="105"/>
    </location>
</feature>
<feature type="region of interest" description="Disordered" evidence="1">
    <location>
        <begin position="259"/>
        <end position="279"/>
    </location>
</feature>